<dbReference type="Gene3D" id="1.10.150.690">
    <property type="entry name" value="DUF2063"/>
    <property type="match status" value="1"/>
</dbReference>
<comment type="caution">
    <text evidence="2">The sequence shown here is derived from an EMBL/GenBank/DDBJ whole genome shotgun (WGS) entry which is preliminary data.</text>
</comment>
<protein>
    <submittedName>
        <fullName evidence="2">DNA-binding domain-containing protein</fullName>
    </submittedName>
</protein>
<dbReference type="Pfam" id="PF09836">
    <property type="entry name" value="DUF2063"/>
    <property type="match status" value="1"/>
</dbReference>
<keyword evidence="3" id="KW-1185">Reference proteome</keyword>
<feature type="domain" description="Putative DNA-binding" evidence="1">
    <location>
        <begin position="3"/>
        <end position="92"/>
    </location>
</feature>
<dbReference type="EMBL" id="JAMDGY010000058">
    <property type="protein sequence ID" value="MDD0992537.1"/>
    <property type="molecule type" value="Genomic_DNA"/>
</dbReference>
<evidence type="ECO:0000259" key="1">
    <source>
        <dbReference type="Pfam" id="PF09836"/>
    </source>
</evidence>
<gene>
    <name evidence="2" type="ORF">M5G11_18565</name>
</gene>
<evidence type="ECO:0000313" key="3">
    <source>
        <dbReference type="Proteomes" id="UP001148203"/>
    </source>
</evidence>
<name>A0ABT5NWH0_9PSED</name>
<accession>A0ABT5NWH0</accession>
<sequence length="251" mass="26993">MNTQALFSVALLAPQAACPSELFAGDAAASRFAVYRNNVFSSLTAALSDSYPVVEQLVGSAFFQAMARVFIEHSPPRSPVLVNYGQDFADFIDRFEPAASLPYLGDVARLERLRVEAYHAADCPVISAQALGAYLQQPEQLMQLRMKLRPGLAVLTSKHPVYSLWTAHQGIGDLASIHLAQAEQLLVLRDGLEVLLLPLPSASAVFIQALQRGEGFADAVVAALPLAPEFDAGPSLALLIRHSAITELEPS</sequence>
<reference evidence="2 3" key="1">
    <citation type="submission" date="2022-05" db="EMBL/GenBank/DDBJ databases">
        <title>Novel Pseudomonas spp. Isolated from a Rainbow Trout Aquaculture Facility.</title>
        <authorList>
            <person name="Testerman T."/>
            <person name="Graf J."/>
        </authorList>
    </citation>
    <scope>NUCLEOTIDE SEQUENCE [LARGE SCALE GENOMIC DNA]</scope>
    <source>
        <strain evidence="2 3">ID681</strain>
    </source>
</reference>
<dbReference type="InterPro" id="IPR018640">
    <property type="entry name" value="DUF2063"/>
</dbReference>
<dbReference type="InterPro" id="IPR044922">
    <property type="entry name" value="DUF2063_N_sf"/>
</dbReference>
<organism evidence="2 3">
    <name type="scientific">Pseudomonas fontis</name>
    <dbReference type="NCBI Taxonomy" id="2942633"/>
    <lineage>
        <taxon>Bacteria</taxon>
        <taxon>Pseudomonadati</taxon>
        <taxon>Pseudomonadota</taxon>
        <taxon>Gammaproteobacteria</taxon>
        <taxon>Pseudomonadales</taxon>
        <taxon>Pseudomonadaceae</taxon>
        <taxon>Pseudomonas</taxon>
    </lineage>
</organism>
<evidence type="ECO:0000313" key="2">
    <source>
        <dbReference type="EMBL" id="MDD0992537.1"/>
    </source>
</evidence>
<dbReference type="RefSeq" id="WP_273909807.1">
    <property type="nucleotide sequence ID" value="NZ_JAMDGX010000019.1"/>
</dbReference>
<proteinExistence type="predicted"/>
<keyword evidence="2" id="KW-0238">DNA-binding</keyword>
<dbReference type="GO" id="GO:0003677">
    <property type="term" value="F:DNA binding"/>
    <property type="evidence" value="ECO:0007669"/>
    <property type="project" value="UniProtKB-KW"/>
</dbReference>
<dbReference type="Proteomes" id="UP001148203">
    <property type="component" value="Unassembled WGS sequence"/>
</dbReference>